<evidence type="ECO:0000259" key="1">
    <source>
        <dbReference type="Pfam" id="PF05050"/>
    </source>
</evidence>
<sequence length="186" mass="21949">MIILEQQTINYSIQFWKQFGTLSRKCDEESQISKLGLIEIDNMDEQKVVILPKNISGCPQFSGEYIDQNVAHVDILYFLKEILNVQKIDNLWIDAEGAEYELFEIFEKNGILDQNEIVLCQANMEIHISEPIGNETNPNFEKQKIFMDFVKKMISERKYGIFHAVEDSHMRIFLFNFESEYCRNKF</sequence>
<protein>
    <submittedName>
        <fullName evidence="3">Methyltransf_21 domain-containing protein</fullName>
    </submittedName>
</protein>
<dbReference type="Pfam" id="PF05050">
    <property type="entry name" value="Methyltransf_21"/>
    <property type="match status" value="1"/>
</dbReference>
<dbReference type="AlphaFoldDB" id="A0A1I7TCD5"/>
<reference evidence="3" key="1">
    <citation type="submission" date="2016-11" db="UniProtKB">
        <authorList>
            <consortium name="WormBaseParasite"/>
        </authorList>
    </citation>
    <scope>IDENTIFICATION</scope>
</reference>
<dbReference type="WBParaSite" id="Csp11.Scaffold58.g364.t1">
    <property type="protein sequence ID" value="Csp11.Scaffold58.g364.t1"/>
    <property type="gene ID" value="Csp11.Scaffold58.g364"/>
</dbReference>
<evidence type="ECO:0000313" key="2">
    <source>
        <dbReference type="Proteomes" id="UP000095282"/>
    </source>
</evidence>
<accession>A0A1I7TCD5</accession>
<proteinExistence type="predicted"/>
<dbReference type="PANTHER" id="PTHR22989:SF4">
    <property type="entry name" value="METHYLTRANSFERASE FKBM DOMAIN-CONTAINING PROTEIN"/>
    <property type="match status" value="1"/>
</dbReference>
<evidence type="ECO:0000313" key="3">
    <source>
        <dbReference type="WBParaSite" id="Csp11.Scaffold58.g364.t1"/>
    </source>
</evidence>
<dbReference type="InterPro" id="IPR006342">
    <property type="entry name" value="FkbM_mtfrase"/>
</dbReference>
<keyword evidence="2" id="KW-1185">Reference proteome</keyword>
<dbReference type="PANTHER" id="PTHR22989">
    <property type="entry name" value="UNCHARACTERIZED DUF13 C.ELEGANS"/>
    <property type="match status" value="1"/>
</dbReference>
<dbReference type="Proteomes" id="UP000095282">
    <property type="component" value="Unplaced"/>
</dbReference>
<name>A0A1I7TCD5_9PELO</name>
<dbReference type="eggNOG" id="ENOG502THMQ">
    <property type="taxonomic scope" value="Eukaryota"/>
</dbReference>
<dbReference type="STRING" id="1561998.A0A1I7TCD5"/>
<feature type="domain" description="Methyltransferase FkbM" evidence="1">
    <location>
        <begin position="60"/>
        <end position="140"/>
    </location>
</feature>
<organism evidence="2 3">
    <name type="scientific">Caenorhabditis tropicalis</name>
    <dbReference type="NCBI Taxonomy" id="1561998"/>
    <lineage>
        <taxon>Eukaryota</taxon>
        <taxon>Metazoa</taxon>
        <taxon>Ecdysozoa</taxon>
        <taxon>Nematoda</taxon>
        <taxon>Chromadorea</taxon>
        <taxon>Rhabditida</taxon>
        <taxon>Rhabditina</taxon>
        <taxon>Rhabditomorpha</taxon>
        <taxon>Rhabditoidea</taxon>
        <taxon>Rhabditidae</taxon>
        <taxon>Peloderinae</taxon>
        <taxon>Caenorhabditis</taxon>
    </lineage>
</organism>